<dbReference type="InterPro" id="IPR008906">
    <property type="entry name" value="HATC_C_dom"/>
</dbReference>
<sequence>SGKAYCITCDKILICKKSQLLKHANTASHIKHFNERHNPSVSLLATHVPNWDHISKVKSAEIKLSAFYAEHDIDFQTIDHLILLLKDICCNSQVIKDLTLSQTKCKQIIKNVIAKVENEKTIKNLQDQKFSVLLVESTNIISDKMLCILVKYVSPNNKKCITELLELVELDATDCSAEKYFIAFENCFNSKNIPLTNIVGVACDNASVMIEIRNSFISRLKKGIPAVILSKCIYHTSALISSTACSKLPDSCENLLHLVTTYICDSTKRSENLREFQQFFKVEIPKLLKLAGTRWLSLRQCVVKLLDNWEVLKKFFSLEVIEIKNKSAEKILELLNNDSIKAYLLFLKYSLLFFNSSNTLYQSRKILIHKLSEICEQLIKQIGQNFLLPAALRDISLNLTQPDNFLPLDKIYVGSECEIFLENQTSEFAKETKLTCLNFYIAATNEMLKCFPFNDSLLRSLKFLDSKFALCRKARNEIKDLTDVAIPFGNFDATALAIEWRSLPSMFSDADRDVLAKLEIDEMWKKIFETKNISDEPMFPNLEKLVHAILSLPHSNAEAERIFSIVQDVQDNKRNRINNENLNAICKIRSSFQAQNINCHNLQVNSRHLNLYNSEILSCSNKPHTSTNQSTDKDKDKDE</sequence>
<dbReference type="STRING" id="456900.A0A151IH91"/>
<dbReference type="PANTHER" id="PTHR37162">
    <property type="entry name" value="HAT FAMILY DIMERISATION DOMAINCONTAINING PROTEIN-RELATED"/>
    <property type="match status" value="1"/>
</dbReference>
<dbReference type="PANTHER" id="PTHR37162:SF1">
    <property type="entry name" value="BED-TYPE DOMAIN-CONTAINING PROTEIN"/>
    <property type="match status" value="1"/>
</dbReference>
<evidence type="ECO:0000256" key="1">
    <source>
        <dbReference type="SAM" id="MobiDB-lite"/>
    </source>
</evidence>
<keyword evidence="4" id="KW-1185">Reference proteome</keyword>
<gene>
    <name evidence="3" type="ORF">ALC62_08056</name>
</gene>
<protein>
    <recommendedName>
        <fullName evidence="2">HAT C-terminal dimerisation domain-containing protein</fullName>
    </recommendedName>
</protein>
<dbReference type="AlphaFoldDB" id="A0A151IH91"/>
<dbReference type="InterPro" id="IPR012337">
    <property type="entry name" value="RNaseH-like_sf"/>
</dbReference>
<feature type="compositionally biased region" description="Polar residues" evidence="1">
    <location>
        <begin position="620"/>
        <end position="630"/>
    </location>
</feature>
<feature type="domain" description="HAT C-terminal dimerisation" evidence="2">
    <location>
        <begin position="534"/>
        <end position="589"/>
    </location>
</feature>
<accession>A0A151IH91</accession>
<feature type="region of interest" description="Disordered" evidence="1">
    <location>
        <begin position="620"/>
        <end position="639"/>
    </location>
</feature>
<reference evidence="3 4" key="1">
    <citation type="submission" date="2016-03" db="EMBL/GenBank/DDBJ databases">
        <title>Cyphomyrmex costatus WGS genome.</title>
        <authorList>
            <person name="Nygaard S."/>
            <person name="Hu H."/>
            <person name="Boomsma J."/>
            <person name="Zhang G."/>
        </authorList>
    </citation>
    <scope>NUCLEOTIDE SEQUENCE [LARGE SCALE GENOMIC DNA]</scope>
    <source>
        <strain evidence="3">MS0001</strain>
        <tissue evidence="3">Whole body</tissue>
    </source>
</reference>
<evidence type="ECO:0000313" key="3">
    <source>
        <dbReference type="EMBL" id="KYN01137.1"/>
    </source>
</evidence>
<dbReference type="Pfam" id="PF05699">
    <property type="entry name" value="Dimer_Tnp_hAT"/>
    <property type="match status" value="1"/>
</dbReference>
<dbReference type="EMBL" id="KQ977636">
    <property type="protein sequence ID" value="KYN01137.1"/>
    <property type="molecule type" value="Genomic_DNA"/>
</dbReference>
<evidence type="ECO:0000259" key="2">
    <source>
        <dbReference type="Pfam" id="PF05699"/>
    </source>
</evidence>
<dbReference type="GO" id="GO:0046983">
    <property type="term" value="F:protein dimerization activity"/>
    <property type="evidence" value="ECO:0007669"/>
    <property type="project" value="InterPro"/>
</dbReference>
<dbReference type="Proteomes" id="UP000078542">
    <property type="component" value="Unassembled WGS sequence"/>
</dbReference>
<evidence type="ECO:0000313" key="4">
    <source>
        <dbReference type="Proteomes" id="UP000078542"/>
    </source>
</evidence>
<organism evidence="3 4">
    <name type="scientific">Cyphomyrmex costatus</name>
    <dbReference type="NCBI Taxonomy" id="456900"/>
    <lineage>
        <taxon>Eukaryota</taxon>
        <taxon>Metazoa</taxon>
        <taxon>Ecdysozoa</taxon>
        <taxon>Arthropoda</taxon>
        <taxon>Hexapoda</taxon>
        <taxon>Insecta</taxon>
        <taxon>Pterygota</taxon>
        <taxon>Neoptera</taxon>
        <taxon>Endopterygota</taxon>
        <taxon>Hymenoptera</taxon>
        <taxon>Apocrita</taxon>
        <taxon>Aculeata</taxon>
        <taxon>Formicoidea</taxon>
        <taxon>Formicidae</taxon>
        <taxon>Myrmicinae</taxon>
        <taxon>Cyphomyrmex</taxon>
    </lineage>
</organism>
<dbReference type="SUPFAM" id="SSF53098">
    <property type="entry name" value="Ribonuclease H-like"/>
    <property type="match status" value="1"/>
</dbReference>
<name>A0A151IH91_9HYME</name>
<feature type="non-terminal residue" evidence="3">
    <location>
        <position position="1"/>
    </location>
</feature>
<proteinExistence type="predicted"/>